<feature type="compositionally biased region" description="Basic and acidic residues" evidence="1">
    <location>
        <begin position="131"/>
        <end position="143"/>
    </location>
</feature>
<protein>
    <submittedName>
        <fullName evidence="2">Fidgetin like-1</fullName>
    </submittedName>
</protein>
<proteinExistence type="predicted"/>
<name>A0A4E0RTU6_FASHE</name>
<dbReference type="EMBL" id="JXXN02004583">
    <property type="protein sequence ID" value="THD20472.1"/>
    <property type="molecule type" value="Genomic_DNA"/>
</dbReference>
<feature type="compositionally biased region" description="Polar residues" evidence="1">
    <location>
        <begin position="116"/>
        <end position="126"/>
    </location>
</feature>
<evidence type="ECO:0000313" key="2">
    <source>
        <dbReference type="EMBL" id="THD20472.1"/>
    </source>
</evidence>
<dbReference type="AlphaFoldDB" id="A0A4E0RTU6"/>
<organism evidence="2 3">
    <name type="scientific">Fasciola hepatica</name>
    <name type="common">Liver fluke</name>
    <dbReference type="NCBI Taxonomy" id="6192"/>
    <lineage>
        <taxon>Eukaryota</taxon>
        <taxon>Metazoa</taxon>
        <taxon>Spiralia</taxon>
        <taxon>Lophotrochozoa</taxon>
        <taxon>Platyhelminthes</taxon>
        <taxon>Trematoda</taxon>
        <taxon>Digenea</taxon>
        <taxon>Plagiorchiida</taxon>
        <taxon>Echinostomata</taxon>
        <taxon>Echinostomatoidea</taxon>
        <taxon>Fasciolidae</taxon>
        <taxon>Fasciola</taxon>
    </lineage>
</organism>
<accession>A0A4E0RTU6</accession>
<keyword evidence="3" id="KW-1185">Reference proteome</keyword>
<evidence type="ECO:0000313" key="3">
    <source>
        <dbReference type="Proteomes" id="UP000230066"/>
    </source>
</evidence>
<dbReference type="Proteomes" id="UP000230066">
    <property type="component" value="Unassembled WGS sequence"/>
</dbReference>
<evidence type="ECO:0000256" key="1">
    <source>
        <dbReference type="SAM" id="MobiDB-lite"/>
    </source>
</evidence>
<sequence length="186" mass="20738">MLPDGAIIDVNNRIDRSPSVMDKAVAIRKMLLSLDLNVEYAPFPRISVFLSSRSDSLTQHQLLTDYARLVDDMKGWVSQSGIAATANTTPKELGHPSVFRSTQKRPPLASWGEVASNPTSHPSQHNPVKKTHTEEDEKPDHSRSPFRTAANVIMDCKSQVLWDDIAGLEFQKKALQEVVILPMLRP</sequence>
<reference evidence="2" key="1">
    <citation type="submission" date="2019-03" db="EMBL/GenBank/DDBJ databases">
        <title>Improved annotation for the trematode Fasciola hepatica.</title>
        <authorList>
            <person name="Choi Y.-J."/>
            <person name="Martin J."/>
            <person name="Mitreva M."/>
        </authorList>
    </citation>
    <scope>NUCLEOTIDE SEQUENCE [LARGE SCALE GENOMIC DNA]</scope>
</reference>
<comment type="caution">
    <text evidence="2">The sequence shown here is derived from an EMBL/GenBank/DDBJ whole genome shotgun (WGS) entry which is preliminary data.</text>
</comment>
<feature type="region of interest" description="Disordered" evidence="1">
    <location>
        <begin position="87"/>
        <end position="144"/>
    </location>
</feature>
<gene>
    <name evidence="2" type="ORF">D915_008820</name>
</gene>